<dbReference type="InterPro" id="IPR003601">
    <property type="entry name" value="Topo_IA_2"/>
</dbReference>
<dbReference type="InterPro" id="IPR040569">
    <property type="entry name" value="Znf_Rg"/>
</dbReference>
<evidence type="ECO:0000256" key="14">
    <source>
        <dbReference type="ARBA" id="ARBA00043976"/>
    </source>
</evidence>
<keyword evidence="9 16" id="KW-0067">ATP-binding</keyword>
<dbReference type="InterPro" id="IPR013826">
    <property type="entry name" value="Topo_IA_cen_sub3"/>
</dbReference>
<evidence type="ECO:0000256" key="9">
    <source>
        <dbReference type="ARBA" id="ARBA00022840"/>
    </source>
</evidence>
<dbReference type="PROSITE" id="PS51192">
    <property type="entry name" value="HELICASE_ATP_BIND_1"/>
    <property type="match status" value="1"/>
</dbReference>
<keyword evidence="4 16" id="KW-0963">Cytoplasm</keyword>
<dbReference type="KEGG" id="abri:DFR85_07970"/>
<dbReference type="PRINTS" id="PR00417">
    <property type="entry name" value="PRTPISMRASEI"/>
</dbReference>
<dbReference type="SMART" id="SM00437">
    <property type="entry name" value="TOP1Ac"/>
    <property type="match status" value="1"/>
</dbReference>
<feature type="active site" description="O-(5'-phospho-DNA)-tyrosine intermediate" evidence="16">
    <location>
        <position position="942"/>
    </location>
</feature>
<dbReference type="CDD" id="cd18798">
    <property type="entry name" value="SF2_C_reverse_gyrase"/>
    <property type="match status" value="1"/>
</dbReference>
<evidence type="ECO:0000259" key="21">
    <source>
        <dbReference type="PROSITE" id="PS52039"/>
    </source>
</evidence>
<keyword evidence="8 16" id="KW-0862">Zinc</keyword>
<dbReference type="GeneID" id="36832084"/>
<evidence type="ECO:0000256" key="7">
    <source>
        <dbReference type="ARBA" id="ARBA00022771"/>
    </source>
</evidence>
<evidence type="ECO:0000256" key="12">
    <source>
        <dbReference type="ARBA" id="ARBA00023125"/>
    </source>
</evidence>
<dbReference type="PANTHER" id="PTHR43505">
    <property type="entry name" value="REVERSE GYRASE"/>
    <property type="match status" value="1"/>
</dbReference>
<dbReference type="SMART" id="SM00493">
    <property type="entry name" value="TOPRIM"/>
    <property type="match status" value="1"/>
</dbReference>
<keyword evidence="16" id="KW-0378">Hydrolase</keyword>
<keyword evidence="23" id="KW-1185">Reference proteome</keyword>
<evidence type="ECO:0000259" key="20">
    <source>
        <dbReference type="PROSITE" id="PS52036"/>
    </source>
</evidence>
<dbReference type="InterPro" id="IPR003602">
    <property type="entry name" value="Topo_IA_DNA-bd_dom"/>
</dbReference>
<dbReference type="AlphaFoldDB" id="A0A2U9IIR9"/>
<feature type="domain" description="Toprim" evidence="18">
    <location>
        <begin position="610"/>
        <end position="772"/>
    </location>
</feature>
<dbReference type="Pfam" id="PF17915">
    <property type="entry name" value="zf_Rg"/>
    <property type="match status" value="1"/>
</dbReference>
<dbReference type="Gene3D" id="1.10.290.10">
    <property type="entry name" value="Topoisomerase I, domain 4"/>
    <property type="match status" value="1"/>
</dbReference>
<dbReference type="EMBL" id="CP029289">
    <property type="protein sequence ID" value="AWR95948.1"/>
    <property type="molecule type" value="Genomic_DNA"/>
</dbReference>
<dbReference type="GO" id="GO:0006265">
    <property type="term" value="P:DNA topological change"/>
    <property type="evidence" value="ECO:0007669"/>
    <property type="project" value="UniProtKB-UniRule"/>
</dbReference>
<comment type="cofactor">
    <cofactor evidence="1">
        <name>Mg(2+)</name>
        <dbReference type="ChEBI" id="CHEBI:18420"/>
    </cofactor>
</comment>
<comment type="similarity">
    <text evidence="16">In the C-terminal section; belongs to the type IA topoisomerase family.</text>
</comment>
<keyword evidence="10" id="KW-0460">Magnesium</keyword>
<dbReference type="GO" id="GO:0160097">
    <property type="term" value="F:reverse gyrase activity"/>
    <property type="evidence" value="ECO:0007669"/>
    <property type="project" value="UniProtKB-UniRule"/>
</dbReference>
<dbReference type="CDD" id="cd03361">
    <property type="entry name" value="TOPRIM_TopoIA_RevGyr"/>
    <property type="match status" value="1"/>
</dbReference>
<dbReference type="InterPro" id="IPR013497">
    <property type="entry name" value="Topo_IA_cen"/>
</dbReference>
<comment type="domain">
    <text evidence="16">Introduction of positive supercoils requires the cooperation of both domains. The helicase-like domain probably does not directly unwind DNA, but more likely acts by driving ATP-dependent conformational changes within the whole enzyme. A beta hairpin in the 'latch' region of the N-terminal domain plays a regulatory role in the enzyme, repressing topoisomerase activity in the absence of ATP and preventing the enzyme from acting as an ATP-independent relaxing enzyme; it also helps to coordinate nucleotide hydrolysis by the ATPase domain with the supercoiling activity of the topoisomerase domain.</text>
</comment>
<keyword evidence="12 16" id="KW-0238">DNA-binding</keyword>
<evidence type="ECO:0000256" key="1">
    <source>
        <dbReference type="ARBA" id="ARBA00001946"/>
    </source>
</evidence>
<keyword evidence="7 16" id="KW-0863">Zinc-finger</keyword>
<evidence type="ECO:0000256" key="10">
    <source>
        <dbReference type="ARBA" id="ARBA00022842"/>
    </source>
</evidence>
<evidence type="ECO:0000256" key="13">
    <source>
        <dbReference type="ARBA" id="ARBA00023235"/>
    </source>
</evidence>
<feature type="domain" description="Topo IA-type catalytic" evidence="21">
    <location>
        <begin position="788"/>
        <end position="1221"/>
    </location>
</feature>
<keyword evidence="6 16" id="KW-0547">Nucleotide-binding</keyword>
<protein>
    <recommendedName>
        <fullName evidence="16 17">Reverse gyrase</fullName>
        <ecNumber evidence="16">5.6.2.-</ecNumber>
    </recommendedName>
</protein>
<evidence type="ECO:0000256" key="6">
    <source>
        <dbReference type="ARBA" id="ARBA00022741"/>
    </source>
</evidence>
<feature type="region of interest" description="Topoisomerase I" evidence="16">
    <location>
        <begin position="606"/>
        <end position="1221"/>
    </location>
</feature>
<comment type="cofactor">
    <cofactor evidence="16">
        <name>Zn(2+)</name>
        <dbReference type="ChEBI" id="CHEBI:29105"/>
    </cofactor>
    <text evidence="16">Binds 1 or 2 zinc ions per subunit.</text>
</comment>
<comment type="subcellular location">
    <subcellularLocation>
        <location evidence="2 16">Cytoplasm</location>
    </subcellularLocation>
</comment>
<evidence type="ECO:0000256" key="11">
    <source>
        <dbReference type="ARBA" id="ARBA00023029"/>
    </source>
</evidence>
<dbReference type="Gene3D" id="2.60.510.20">
    <property type="match status" value="1"/>
</dbReference>
<dbReference type="PROSITE" id="PS50880">
    <property type="entry name" value="TOPRIM"/>
    <property type="match status" value="1"/>
</dbReference>
<feature type="domain" description="RG N-terminal-type" evidence="20">
    <location>
        <begin position="1"/>
        <end position="44"/>
    </location>
</feature>
<dbReference type="SMART" id="SM00436">
    <property type="entry name" value="TOP1Bc"/>
    <property type="match status" value="1"/>
</dbReference>
<evidence type="ECO:0000256" key="16">
    <source>
        <dbReference type="HAMAP-Rule" id="MF_01125"/>
    </source>
</evidence>
<evidence type="ECO:0000259" key="19">
    <source>
        <dbReference type="PROSITE" id="PS51192"/>
    </source>
</evidence>
<dbReference type="PROSITE" id="PS52036">
    <property type="entry name" value="ZF_RG_N"/>
    <property type="match status" value="1"/>
</dbReference>
<dbReference type="OrthoDB" id="30963at2157"/>
<dbReference type="GO" id="GO:0008270">
    <property type="term" value="F:zinc ion binding"/>
    <property type="evidence" value="ECO:0007669"/>
    <property type="project" value="UniProtKB-UniRule"/>
</dbReference>
<dbReference type="PROSITE" id="PS52039">
    <property type="entry name" value="TOPO_IA_2"/>
    <property type="match status" value="1"/>
</dbReference>
<dbReference type="InterPro" id="IPR027417">
    <property type="entry name" value="P-loop_NTPase"/>
</dbReference>
<dbReference type="SUPFAM" id="SSF52540">
    <property type="entry name" value="P-loop containing nucleoside triphosphate hydrolases"/>
    <property type="match status" value="2"/>
</dbReference>
<comment type="function">
    <text evidence="17">Modifies the topological state of DNA by introducing positive supercoils in an ATP-dependent process, increasing the linking number in steps of +1. Binds to single-stranded DNA, transiently cleaves and then rejoins the ends, introducing a positive supercoil in the process. The scissile phosphodiester is attacked by the catalytic tyrosine of the enzyme, resulting in the formation of a DNA-(5'-phosphotyrosyl)-enzyme intermediate. Involved in rewinding DNA strands in regions of the chromosome that have opened up to allow replication, transcription, DNA repair and/or for DNA protection.</text>
</comment>
<dbReference type="Gene3D" id="3.40.50.300">
    <property type="entry name" value="P-loop containing nucleotide triphosphate hydrolases"/>
    <property type="match status" value="3"/>
</dbReference>
<dbReference type="GO" id="GO:0005524">
    <property type="term" value="F:ATP binding"/>
    <property type="evidence" value="ECO:0007669"/>
    <property type="project" value="UniProtKB-UniRule"/>
</dbReference>
<dbReference type="GO" id="GO:0006260">
    <property type="term" value="P:DNA replication"/>
    <property type="evidence" value="ECO:0007669"/>
    <property type="project" value="UniProtKB-UniRule"/>
</dbReference>
<dbReference type="InterPro" id="IPR005736">
    <property type="entry name" value="Reverse_gyrase"/>
</dbReference>
<reference evidence="22 23" key="1">
    <citation type="submission" date="2018-05" db="EMBL/GenBank/DDBJ databases">
        <title>Complete Genome Sequences of Extremely Thermoacidophilic, Metal-Mobilizing Type-Strain Members of the Archaeal Family Sulfolobaceae: Acidianus brierleyi DSM-1651T, Acidianus sulfidivorans DSM-18786T, Metallosphaera hakonensis DSM-7519T, and Metallosphaera prunae DSM-10039T.</title>
        <authorList>
            <person name="Counts J.A."/>
            <person name="Kelly R.M."/>
        </authorList>
    </citation>
    <scope>NUCLEOTIDE SEQUENCE [LARGE SCALE GENOMIC DNA]</scope>
    <source>
        <strain evidence="22 23">DSM 1651</strain>
    </source>
</reference>
<feature type="domain" description="Helicase ATP-binding" evidence="19">
    <location>
        <begin position="96"/>
        <end position="258"/>
    </location>
</feature>
<dbReference type="RefSeq" id="WP_110271826.1">
    <property type="nucleotide sequence ID" value="NZ_CP029289.2"/>
</dbReference>
<comment type="subunit">
    <text evidence="3 16">Monomer.</text>
</comment>
<dbReference type="InterPro" id="IPR034142">
    <property type="entry name" value="TOPRIM_RevGyr"/>
</dbReference>
<keyword evidence="13 16" id="KW-0413">Isomerase</keyword>
<dbReference type="Gene3D" id="3.40.50.140">
    <property type="match status" value="1"/>
</dbReference>
<evidence type="ECO:0000256" key="2">
    <source>
        <dbReference type="ARBA" id="ARBA00004496"/>
    </source>
</evidence>
<dbReference type="CDD" id="cd00186">
    <property type="entry name" value="TOP1Ac"/>
    <property type="match status" value="1"/>
</dbReference>
<name>A0A2U9IIR9_9CREN</name>
<evidence type="ECO:0000259" key="18">
    <source>
        <dbReference type="PROSITE" id="PS50880"/>
    </source>
</evidence>
<comment type="function">
    <text evidence="16">Modifies the topological state of DNA by introducing positive supercoils in an ATP-dependent process, increasing the linking number in steps of +1. Binds to single-stranded DNA, transiently cleaves and then rejoins the ends, introducing a positive supercoil in the process. The scissile phosphodiester is attacked by the catalytic tyrosine of the enzyme, resulting in the formation of a DNA-(5'-phosphotyrosyl)-enzyme intermediate. Probably involved in rewinding DNA strands in regions of the chromosome that have opened up to allow replication, transcription, DNA repair and/or for DNA protection.</text>
</comment>
<proteinExistence type="inferred from homology"/>
<comment type="similarity">
    <text evidence="14 16">In the N-terminal section; belongs to the DEAD box helicase family. DDVD subfamily.</text>
</comment>
<dbReference type="PROSITE" id="PS52037">
    <property type="entry name" value="ZF_RG_C"/>
    <property type="match status" value="1"/>
</dbReference>
<comment type="catalytic activity">
    <reaction evidence="15 16 17">
        <text>ATP + H2O = ADP + phosphate + H(+)</text>
        <dbReference type="Rhea" id="RHEA:13065"/>
        <dbReference type="ChEBI" id="CHEBI:15377"/>
        <dbReference type="ChEBI" id="CHEBI:15378"/>
        <dbReference type="ChEBI" id="CHEBI:30616"/>
        <dbReference type="ChEBI" id="CHEBI:43474"/>
        <dbReference type="ChEBI" id="CHEBI:456216"/>
    </reaction>
</comment>
<sequence length="1221" mass="138486">MALDYDIPNIIYMNSCPNCGSNISSLRLYKGSACEKCIKEDIVFNDLNNLIQYLNSNSNLGLLKDFKNILDNYNKVVVLFNKILNSPPLGPQKSWILRALKGDSFAIVAPPGLGKTTFGILMSLYYSSKNIKSLMVFPTRTLVQQVTQRIQQMSKDLDNVPKLAYYLSNLTRSQKEELKKSLDASDFDIFVTTSRYLINNIADINPEQYGYLFVDDVDSVLKSSKSSSTILKLMGFNDTDIQNVKELLRKARNDDTVFEEIKKIREKKIGKKIAIFSSATITKGNPVFSSLMGFKPGSAVIYLRNVIDSYIQSNDIISITKSIIDRLGSGGLIYVPIDKGTSFAKELATALDGNLKVDAISSSSTSKLEKFEKGDIDILIGVATHYGILVRGIDIPWRVKYAVFAGIPKFRFKIGEKMHPLAMLRMLTLISLVLKDPEISKILRIVKFRLRNISPAALNILAKNVKDGTLNDQYMLKAYEIVNKYLKDKELLEKISEIGEISINGDFISTPDYLTYIQASGRTSRIFGGELTTGLSILIVDDTKLFDLLNRRLSLVLDDINWHQFDIENDKIGNLEIDKILEKINSERDQIRKIKESGFLSASSVQKIKTALFIVESPNKAKTISSFFSRPSVREFDGLRVYETVIGDKVLMVTASGGHIYDLTTKDIGIHGIEVKKNGKLSFYAYYNSIKRCSNGHQFTEYSEDNSCPLCGSKNVRDKMSTLNALRQLALEADEIFIGTDPDIEGEKIAWDIFLNLRPYNSNISRAEFHEVTRRAIIESLNNPRKFSIPLLQSQLVRRVEDRWIGFKLSKKLQTEFWPIECKNLGKPCVENKNLSAGRVQTPVLGWVISRFNEYSKTKKTVYVVKFLDSFTILIPRQSKLNKNTKLKIVINNIADSKESFGPLPPYTTDSMLADVSNFYGISASEIMRIAQDLFEMGLITYHRTDSTRISNVGISIAETYLKQTIGDNYKSIFKPRSWGEGGAHEAIRVTKPLDSDQLRAMIEEGELELPKRLTFNHYRVYDLIFRRFITSQLIPVILEKEIVNLSVKTENNVMLNIENNPVEFVYNVTLPGDTHFSKLYVPMKTSGKPIKSKINCIPGKDCEFDAKVQYSFSKSDVQLYTQGTLITEMKNKKIGRPSTYATIVSTLLKRGYMIESKNVKRLVPSKLGIDVHSFLVTRYQKFVSEDRTRSLLERMDMIEDGKEDYRQVLKQLYEEIQDIG</sequence>
<dbReference type="HAMAP" id="MF_01125">
    <property type="entry name" value="Reverse_gyrase"/>
    <property type="match status" value="1"/>
</dbReference>
<dbReference type="SUPFAM" id="SSF56712">
    <property type="entry name" value="Prokaryotic type I DNA topoisomerase"/>
    <property type="match status" value="1"/>
</dbReference>
<dbReference type="Pfam" id="PF01131">
    <property type="entry name" value="Topoisom_bac"/>
    <property type="match status" value="1"/>
</dbReference>
<keyword evidence="11 16" id="KW-0799">Topoisomerase</keyword>
<dbReference type="NCBIfam" id="TIGR01054">
    <property type="entry name" value="rgy"/>
    <property type="match status" value="1"/>
</dbReference>
<evidence type="ECO:0000256" key="17">
    <source>
        <dbReference type="RuleBase" id="RU004026"/>
    </source>
</evidence>
<dbReference type="Proteomes" id="UP000248044">
    <property type="component" value="Chromosome"/>
</dbReference>
<dbReference type="GO" id="GO:0003677">
    <property type="term" value="F:DNA binding"/>
    <property type="evidence" value="ECO:0007669"/>
    <property type="project" value="UniProtKB-UniRule"/>
</dbReference>
<dbReference type="InterPro" id="IPR013824">
    <property type="entry name" value="Topo_IA_cen_sub1"/>
</dbReference>
<evidence type="ECO:0000256" key="8">
    <source>
        <dbReference type="ARBA" id="ARBA00022833"/>
    </source>
</evidence>
<feature type="binding site" evidence="16">
    <location>
        <position position="92"/>
    </location>
    <ligand>
        <name>ATP</name>
        <dbReference type="ChEBI" id="CHEBI:30616"/>
    </ligand>
</feature>
<dbReference type="Pfam" id="PF01751">
    <property type="entry name" value="Toprim"/>
    <property type="match status" value="1"/>
</dbReference>
<dbReference type="InterPro" id="IPR006171">
    <property type="entry name" value="TOPRIM_dom"/>
</dbReference>
<accession>A0A2U9IIR9</accession>
<keyword evidence="5 16" id="KW-0479">Metal-binding</keyword>
<dbReference type="InterPro" id="IPR023405">
    <property type="entry name" value="Topo_IA_core_domain"/>
</dbReference>
<organism evidence="22 23">
    <name type="scientific">Acidianus brierleyi</name>
    <dbReference type="NCBI Taxonomy" id="41673"/>
    <lineage>
        <taxon>Archaea</taxon>
        <taxon>Thermoproteota</taxon>
        <taxon>Thermoprotei</taxon>
        <taxon>Sulfolobales</taxon>
        <taxon>Sulfolobaceae</taxon>
        <taxon>Acidianus</taxon>
    </lineage>
</organism>
<dbReference type="EC" id="5.6.2.-" evidence="16"/>
<dbReference type="GO" id="GO:0008094">
    <property type="term" value="F:ATP-dependent activity, acting on DNA"/>
    <property type="evidence" value="ECO:0007669"/>
    <property type="project" value="UniProtKB-UniRule"/>
</dbReference>
<dbReference type="GO" id="GO:0005737">
    <property type="term" value="C:cytoplasm"/>
    <property type="evidence" value="ECO:0007669"/>
    <property type="project" value="UniProtKB-SubCell"/>
</dbReference>
<dbReference type="GO" id="GO:0016887">
    <property type="term" value="F:ATP hydrolysis activity"/>
    <property type="evidence" value="ECO:0007669"/>
    <property type="project" value="RHEA"/>
</dbReference>
<evidence type="ECO:0000256" key="3">
    <source>
        <dbReference type="ARBA" id="ARBA00011245"/>
    </source>
</evidence>
<evidence type="ECO:0000256" key="15">
    <source>
        <dbReference type="ARBA" id="ARBA00049360"/>
    </source>
</evidence>
<evidence type="ECO:0000313" key="22">
    <source>
        <dbReference type="EMBL" id="AWR95948.1"/>
    </source>
</evidence>
<evidence type="ECO:0000313" key="23">
    <source>
        <dbReference type="Proteomes" id="UP000248044"/>
    </source>
</evidence>
<dbReference type="InterPro" id="IPR011545">
    <property type="entry name" value="DEAD/DEAH_box_helicase_dom"/>
</dbReference>
<evidence type="ECO:0000256" key="5">
    <source>
        <dbReference type="ARBA" id="ARBA00022723"/>
    </source>
</evidence>
<dbReference type="SMART" id="SM00487">
    <property type="entry name" value="DEXDc"/>
    <property type="match status" value="1"/>
</dbReference>
<dbReference type="PANTHER" id="PTHR43505:SF1">
    <property type="entry name" value="REVERSE GYRASE"/>
    <property type="match status" value="1"/>
</dbReference>
<comment type="miscellaneous">
    <text evidence="16">This enzyme is the only unique feature of hyperthermophilic bacteria/archaea known and seems to be essential for adaptation to life at high temperatures. It may play a role in stabilization of DNA at high temperatures.</text>
</comment>
<dbReference type="Gene3D" id="1.10.460.10">
    <property type="entry name" value="Topoisomerase I, domain 2"/>
    <property type="match status" value="1"/>
</dbReference>
<dbReference type="Pfam" id="PF00270">
    <property type="entry name" value="DEAD"/>
    <property type="match status" value="1"/>
</dbReference>
<dbReference type="InterPro" id="IPR014001">
    <property type="entry name" value="Helicase_ATP-bd"/>
</dbReference>
<evidence type="ECO:0000256" key="4">
    <source>
        <dbReference type="ARBA" id="ARBA00022490"/>
    </source>
</evidence>
<gene>
    <name evidence="16 22" type="primary">rgy</name>
    <name evidence="22" type="ORF">DFR85_07970</name>
</gene>